<protein>
    <recommendedName>
        <fullName evidence="2">26S proteasome complex subunit SEM1</fullName>
    </recommendedName>
</protein>
<accession>A0A9P6W7N0</accession>
<keyword evidence="5" id="KW-1185">Reference proteome</keyword>
<organism evidence="4 5">
    <name type="scientific">Maudiozyma exigua</name>
    <name type="common">Yeast</name>
    <name type="synonym">Kazachstania exigua</name>
    <dbReference type="NCBI Taxonomy" id="34358"/>
    <lineage>
        <taxon>Eukaryota</taxon>
        <taxon>Fungi</taxon>
        <taxon>Dikarya</taxon>
        <taxon>Ascomycota</taxon>
        <taxon>Saccharomycotina</taxon>
        <taxon>Saccharomycetes</taxon>
        <taxon>Saccharomycetales</taxon>
        <taxon>Saccharomycetaceae</taxon>
        <taxon>Maudiozyma</taxon>
    </lineage>
</organism>
<proteinExistence type="inferred from homology"/>
<keyword evidence="2" id="KW-0539">Nucleus</keyword>
<evidence type="ECO:0000256" key="3">
    <source>
        <dbReference type="SAM" id="MobiDB-lite"/>
    </source>
</evidence>
<dbReference type="GO" id="GO:0005634">
    <property type="term" value="C:nucleus"/>
    <property type="evidence" value="ECO:0007669"/>
    <property type="project" value="UniProtKB-SubCell"/>
</dbReference>
<feature type="region of interest" description="Disordered" evidence="3">
    <location>
        <begin position="1"/>
        <end position="22"/>
    </location>
</feature>
<evidence type="ECO:0000313" key="5">
    <source>
        <dbReference type="Proteomes" id="UP000750334"/>
    </source>
</evidence>
<reference evidence="4 5" key="1">
    <citation type="submission" date="2020-11" db="EMBL/GenBank/DDBJ databases">
        <title>Kefir isolates.</title>
        <authorList>
            <person name="Marcisauskas S."/>
            <person name="Kim Y."/>
            <person name="Blasche S."/>
        </authorList>
    </citation>
    <scope>NUCLEOTIDE SEQUENCE [LARGE SCALE GENOMIC DNA]</scope>
    <source>
        <strain evidence="4 5">OG2</strain>
    </source>
</reference>
<dbReference type="GO" id="GO:0008541">
    <property type="term" value="C:proteasome regulatory particle, lid subcomplex"/>
    <property type="evidence" value="ECO:0007669"/>
    <property type="project" value="UniProtKB-UniRule"/>
</dbReference>
<sequence>MSATTEQPKTTGEQEITTTEKPVTINTKSLEEDDEFEDFPVDQWPASSTLKESKEFHTNLWEESWDDVEVDDNFTSGLREEIAKYKQEHQ</sequence>
<comment type="function">
    <text evidence="2">Component of the 26S proteasome, a multiprotein complex involved in the ATP-dependent degradation of ubiquitinated proteins.</text>
</comment>
<name>A0A9P6W7N0_MAUEX</name>
<gene>
    <name evidence="4" type="primary">SEM1</name>
    <name evidence="4" type="ORF">C6P45_000204</name>
</gene>
<dbReference type="Proteomes" id="UP000750334">
    <property type="component" value="Unassembled WGS sequence"/>
</dbReference>
<evidence type="ECO:0000256" key="1">
    <source>
        <dbReference type="ARBA" id="ARBA00034491"/>
    </source>
</evidence>
<dbReference type="SMART" id="SM01385">
    <property type="entry name" value="DSS1_SEM1"/>
    <property type="match status" value="1"/>
</dbReference>
<dbReference type="GO" id="GO:0000724">
    <property type="term" value="P:double-strand break repair via homologous recombination"/>
    <property type="evidence" value="ECO:0007669"/>
    <property type="project" value="TreeGrafter"/>
</dbReference>
<dbReference type="CDD" id="cd13768">
    <property type="entry name" value="DSS1_Sem1"/>
    <property type="match status" value="1"/>
</dbReference>
<evidence type="ECO:0000313" key="4">
    <source>
        <dbReference type="EMBL" id="KAG0666550.1"/>
    </source>
</evidence>
<comment type="subcellular location">
    <subcellularLocation>
        <location evidence="2">Nucleus</location>
    </subcellularLocation>
</comment>
<comment type="caution">
    <text evidence="4">The sequence shown here is derived from an EMBL/GenBank/DDBJ whole genome shotgun (WGS) entry which is preliminary data.</text>
</comment>
<dbReference type="GO" id="GO:0043248">
    <property type="term" value="P:proteasome assembly"/>
    <property type="evidence" value="ECO:0007669"/>
    <property type="project" value="UniProtKB-UniRule"/>
</dbReference>
<dbReference type="AlphaFoldDB" id="A0A9P6W7N0"/>
<evidence type="ECO:0000256" key="2">
    <source>
        <dbReference type="RuleBase" id="RU369057"/>
    </source>
</evidence>
<comment type="similarity">
    <text evidence="1 2">Belongs to the DSS1/SEM1 family.</text>
</comment>
<dbReference type="InterPro" id="IPR007834">
    <property type="entry name" value="DSS1_SEM1"/>
</dbReference>
<dbReference type="Pfam" id="PF05160">
    <property type="entry name" value="DSS1_SEM1"/>
    <property type="match status" value="1"/>
</dbReference>
<dbReference type="PANTHER" id="PTHR16771:SF0">
    <property type="entry name" value="26S PROTEASOME COMPLEX SUBUNIT SEM1"/>
    <property type="match status" value="1"/>
</dbReference>
<dbReference type="EMBL" id="PUHR01000103">
    <property type="protein sequence ID" value="KAG0666550.1"/>
    <property type="molecule type" value="Genomic_DNA"/>
</dbReference>
<dbReference type="GO" id="GO:0006406">
    <property type="term" value="P:mRNA export from nucleus"/>
    <property type="evidence" value="ECO:0007669"/>
    <property type="project" value="UniProtKB-UniRule"/>
</dbReference>
<keyword evidence="2 4" id="KW-0647">Proteasome</keyword>
<dbReference type="PANTHER" id="PTHR16771">
    <property type="entry name" value="26 PROTEASOME COMPLEX SUBUNIT DSS1"/>
    <property type="match status" value="1"/>
</dbReference>